<gene>
    <name evidence="9" type="ORF">DSM5745_09036</name>
</gene>
<dbReference type="PANTHER" id="PTHR45644:SF3">
    <property type="entry name" value="FI08533P-RELATED"/>
    <property type="match status" value="1"/>
</dbReference>
<feature type="domain" description="AAA+ ATPase" evidence="8">
    <location>
        <begin position="138"/>
        <end position="278"/>
    </location>
</feature>
<dbReference type="STRING" id="1810919.A0A3D8QZS5"/>
<sequence length="410" mass="45153">MASARSTRWQQIQDLIMIAGTSATAYFLVRHLLSRLDFDPDKQKKEEQQRKSAAILRRLDGDKDEATDGAGEKSRKGDLVLNQYEQAIAMDVVAPEDIPVSFKDIGGLETIIDELKESVIFPLTMPHLYASTSSLLTAPSGVLLYGPPGCGKTMLAKALAHESGASFINLHISTLTEKWYGDSNKLVNAVFSLARKLQPSIVFIDEIDAVLGTRRSGEHEASGMVKAEFMTHWDGLTSANSNGESQRVVVLGATNRLQDIDEAILRRMPKKFAVDLPPAEQRLRILSLVLKDTKIDRQNFDLHYLVKVMAGMSGSDIKEACRDAAMAPVRELIRQKTAQGAQIKSVDPGEVRGLRTEDFFTSAGGLQQTVVTPATQRQQLEFGSEKEWSTEDEATSEGGKRPSKFTEPCD</sequence>
<reference evidence="9 10" key="1">
    <citation type="journal article" date="2018" name="IMA Fungus">
        <title>IMA Genome-F 9: Draft genome sequence of Annulohypoxylon stygium, Aspergillus mulundensis, Berkeleyomyces basicola (syn. Thielaviopsis basicola), Ceratocystis smalleyi, two Cercospora beticola strains, Coleophoma cylindrospora, Fusarium fracticaudum, Phialophora cf. hyalina, and Morchella septimelata.</title>
        <authorList>
            <person name="Wingfield B.D."/>
            <person name="Bills G.F."/>
            <person name="Dong Y."/>
            <person name="Huang W."/>
            <person name="Nel W.J."/>
            <person name="Swalarsk-Parry B.S."/>
            <person name="Vaghefi N."/>
            <person name="Wilken P.M."/>
            <person name="An Z."/>
            <person name="de Beer Z.W."/>
            <person name="De Vos L."/>
            <person name="Chen L."/>
            <person name="Duong T.A."/>
            <person name="Gao Y."/>
            <person name="Hammerbacher A."/>
            <person name="Kikkert J.R."/>
            <person name="Li Y."/>
            <person name="Li H."/>
            <person name="Li K."/>
            <person name="Li Q."/>
            <person name="Liu X."/>
            <person name="Ma X."/>
            <person name="Naidoo K."/>
            <person name="Pethybridge S.J."/>
            <person name="Sun J."/>
            <person name="Steenkamp E.T."/>
            <person name="van der Nest M.A."/>
            <person name="van Wyk S."/>
            <person name="Wingfield M.J."/>
            <person name="Xiong C."/>
            <person name="Yue Q."/>
            <person name="Zhang X."/>
        </authorList>
    </citation>
    <scope>NUCLEOTIDE SEQUENCE [LARGE SCALE GENOMIC DNA]</scope>
    <source>
        <strain evidence="9 10">DSM 5745</strain>
    </source>
</reference>
<dbReference type="Pfam" id="PF00004">
    <property type="entry name" value="AAA"/>
    <property type="match status" value="1"/>
</dbReference>
<dbReference type="GO" id="GO:0016887">
    <property type="term" value="F:ATP hydrolysis activity"/>
    <property type="evidence" value="ECO:0007669"/>
    <property type="project" value="InterPro"/>
</dbReference>
<feature type="compositionally biased region" description="Basic and acidic residues" evidence="7">
    <location>
        <begin position="57"/>
        <end position="74"/>
    </location>
</feature>
<evidence type="ECO:0000256" key="3">
    <source>
        <dbReference type="ARBA" id="ARBA00022787"/>
    </source>
</evidence>
<dbReference type="SMART" id="SM00382">
    <property type="entry name" value="AAA"/>
    <property type="match status" value="1"/>
</dbReference>
<comment type="subcellular location">
    <subcellularLocation>
        <location evidence="1">Mitochondrion outer membrane</location>
        <topology evidence="1">Single-pass membrane protein</topology>
    </subcellularLocation>
</comment>
<feature type="region of interest" description="Disordered" evidence="7">
    <location>
        <begin position="365"/>
        <end position="410"/>
    </location>
</feature>
<dbReference type="InterPro" id="IPR051701">
    <property type="entry name" value="Mito_OM_Translocase_MSP1"/>
</dbReference>
<accession>A0A3D8QZS5</accession>
<dbReference type="GeneID" id="38119406"/>
<dbReference type="EMBL" id="PVWQ01000012">
    <property type="protein sequence ID" value="RDW67170.1"/>
    <property type="molecule type" value="Genomic_DNA"/>
</dbReference>
<dbReference type="AlphaFoldDB" id="A0A3D8QZS5"/>
<dbReference type="Pfam" id="PF17862">
    <property type="entry name" value="AAA_lid_3"/>
    <property type="match status" value="1"/>
</dbReference>
<dbReference type="Proteomes" id="UP000256690">
    <property type="component" value="Unassembled WGS sequence"/>
</dbReference>
<evidence type="ECO:0000256" key="2">
    <source>
        <dbReference type="ARBA" id="ARBA00022741"/>
    </source>
</evidence>
<feature type="compositionally biased region" description="Polar residues" evidence="7">
    <location>
        <begin position="365"/>
        <end position="381"/>
    </location>
</feature>
<dbReference type="InterPro" id="IPR003960">
    <property type="entry name" value="ATPase_AAA_CS"/>
</dbReference>
<dbReference type="OrthoDB" id="10254455at2759"/>
<comment type="caution">
    <text evidence="9">The sequence shown here is derived from an EMBL/GenBank/DDBJ whole genome shotgun (WGS) entry which is preliminary data.</text>
</comment>
<evidence type="ECO:0000256" key="7">
    <source>
        <dbReference type="SAM" id="MobiDB-lite"/>
    </source>
</evidence>
<evidence type="ECO:0000256" key="4">
    <source>
        <dbReference type="ARBA" id="ARBA00022840"/>
    </source>
</evidence>
<feature type="region of interest" description="Disordered" evidence="7">
    <location>
        <begin position="41"/>
        <end position="74"/>
    </location>
</feature>
<dbReference type="Gene3D" id="1.10.8.60">
    <property type="match status" value="1"/>
</dbReference>
<dbReference type="GO" id="GO:0140570">
    <property type="term" value="P:extraction of mislocalized protein from mitochondrial outer membrane"/>
    <property type="evidence" value="ECO:0007669"/>
    <property type="project" value="TreeGrafter"/>
</dbReference>
<keyword evidence="5" id="KW-0496">Mitochondrion</keyword>
<dbReference type="PANTHER" id="PTHR45644">
    <property type="entry name" value="AAA ATPASE, PUTATIVE (AFU_ORTHOLOGUE AFUA_2G12920)-RELATED-RELATED"/>
    <property type="match status" value="1"/>
</dbReference>
<proteinExistence type="inferred from homology"/>
<evidence type="ECO:0000259" key="8">
    <source>
        <dbReference type="SMART" id="SM00382"/>
    </source>
</evidence>
<dbReference type="InterPro" id="IPR003959">
    <property type="entry name" value="ATPase_AAA_core"/>
</dbReference>
<dbReference type="GO" id="GO:0005524">
    <property type="term" value="F:ATP binding"/>
    <property type="evidence" value="ECO:0007669"/>
    <property type="project" value="UniProtKB-KW"/>
</dbReference>
<dbReference type="FunFam" id="3.40.50.300:FF:000538">
    <property type="entry name" value="ATPase family AAA domain-containing protein 1"/>
    <property type="match status" value="1"/>
</dbReference>
<name>A0A3D8QZS5_9EURO</name>
<keyword evidence="2 6" id="KW-0547">Nucleotide-binding</keyword>
<keyword evidence="10" id="KW-1185">Reference proteome</keyword>
<evidence type="ECO:0000256" key="5">
    <source>
        <dbReference type="ARBA" id="ARBA00023128"/>
    </source>
</evidence>
<dbReference type="InterPro" id="IPR003593">
    <property type="entry name" value="AAA+_ATPase"/>
</dbReference>
<dbReference type="SUPFAM" id="SSF52540">
    <property type="entry name" value="P-loop containing nucleoside triphosphate hydrolases"/>
    <property type="match status" value="1"/>
</dbReference>
<keyword evidence="3" id="KW-0472">Membrane</keyword>
<organism evidence="9 10">
    <name type="scientific">Aspergillus mulundensis</name>
    <dbReference type="NCBI Taxonomy" id="1810919"/>
    <lineage>
        <taxon>Eukaryota</taxon>
        <taxon>Fungi</taxon>
        <taxon>Dikarya</taxon>
        <taxon>Ascomycota</taxon>
        <taxon>Pezizomycotina</taxon>
        <taxon>Eurotiomycetes</taxon>
        <taxon>Eurotiomycetidae</taxon>
        <taxon>Eurotiales</taxon>
        <taxon>Aspergillaceae</taxon>
        <taxon>Aspergillus</taxon>
        <taxon>Aspergillus subgen. Nidulantes</taxon>
    </lineage>
</organism>
<protein>
    <recommendedName>
        <fullName evidence="8">AAA+ ATPase domain-containing protein</fullName>
    </recommendedName>
</protein>
<evidence type="ECO:0000313" key="10">
    <source>
        <dbReference type="Proteomes" id="UP000256690"/>
    </source>
</evidence>
<dbReference type="GO" id="GO:0140567">
    <property type="term" value="F:membrane protein dislocase activity"/>
    <property type="evidence" value="ECO:0007669"/>
    <property type="project" value="UniProtKB-ARBA"/>
</dbReference>
<dbReference type="PROSITE" id="PS00674">
    <property type="entry name" value="AAA"/>
    <property type="match status" value="1"/>
</dbReference>
<evidence type="ECO:0000256" key="6">
    <source>
        <dbReference type="RuleBase" id="RU003651"/>
    </source>
</evidence>
<evidence type="ECO:0000313" key="9">
    <source>
        <dbReference type="EMBL" id="RDW67170.1"/>
    </source>
</evidence>
<dbReference type="InterPro" id="IPR041569">
    <property type="entry name" value="AAA_lid_3"/>
</dbReference>
<keyword evidence="4 6" id="KW-0067">ATP-binding</keyword>
<keyword evidence="3" id="KW-1000">Mitochondrion outer membrane</keyword>
<comment type="similarity">
    <text evidence="6">Belongs to the AAA ATPase family.</text>
</comment>
<evidence type="ECO:0000256" key="1">
    <source>
        <dbReference type="ARBA" id="ARBA00004572"/>
    </source>
</evidence>
<dbReference type="GO" id="GO:0005741">
    <property type="term" value="C:mitochondrial outer membrane"/>
    <property type="evidence" value="ECO:0007669"/>
    <property type="project" value="UniProtKB-SubCell"/>
</dbReference>
<dbReference type="RefSeq" id="XP_026600138.1">
    <property type="nucleotide sequence ID" value="XM_026751052.1"/>
</dbReference>
<dbReference type="Gene3D" id="3.40.50.300">
    <property type="entry name" value="P-loop containing nucleotide triphosphate hydrolases"/>
    <property type="match status" value="1"/>
</dbReference>
<feature type="compositionally biased region" description="Basic and acidic residues" evidence="7">
    <location>
        <begin position="41"/>
        <end position="50"/>
    </location>
</feature>
<dbReference type="InterPro" id="IPR027417">
    <property type="entry name" value="P-loop_NTPase"/>
</dbReference>